<evidence type="ECO:0000256" key="4">
    <source>
        <dbReference type="ARBA" id="ARBA00023163"/>
    </source>
</evidence>
<dbReference type="Gene3D" id="4.10.240.10">
    <property type="entry name" value="Zn(2)-C6 fungal-type DNA-binding domain"/>
    <property type="match status" value="1"/>
</dbReference>
<evidence type="ECO:0000313" key="9">
    <source>
        <dbReference type="Proteomes" id="UP000283841"/>
    </source>
</evidence>
<dbReference type="CDD" id="cd00067">
    <property type="entry name" value="GAL4"/>
    <property type="match status" value="1"/>
</dbReference>
<dbReference type="Pfam" id="PF00172">
    <property type="entry name" value="Zn_clus"/>
    <property type="match status" value="1"/>
</dbReference>
<dbReference type="OrthoDB" id="2593732at2759"/>
<keyword evidence="3" id="KW-0238">DNA-binding</keyword>
<dbReference type="InterPro" id="IPR007219">
    <property type="entry name" value="XnlR_reg_dom"/>
</dbReference>
<dbReference type="GeneID" id="39600582"/>
<feature type="domain" description="Zn(2)-C6 fungal-type" evidence="7">
    <location>
        <begin position="39"/>
        <end position="68"/>
    </location>
</feature>
<protein>
    <submittedName>
        <fullName evidence="8">Putative C6 transcription factor</fullName>
    </submittedName>
</protein>
<dbReference type="InterPro" id="IPR001138">
    <property type="entry name" value="Zn2Cys6_DnaBD"/>
</dbReference>
<dbReference type="EMBL" id="RCNU01000011">
    <property type="protein sequence ID" value="RWQ93010.1"/>
    <property type="molecule type" value="Genomic_DNA"/>
</dbReference>
<dbReference type="Pfam" id="PF04082">
    <property type="entry name" value="Fungal_trans"/>
    <property type="match status" value="1"/>
</dbReference>
<dbReference type="InterPro" id="IPR036864">
    <property type="entry name" value="Zn2-C6_fun-type_DNA-bd_sf"/>
</dbReference>
<evidence type="ECO:0000256" key="1">
    <source>
        <dbReference type="ARBA" id="ARBA00022723"/>
    </source>
</evidence>
<keyword evidence="5" id="KW-0539">Nucleus</keyword>
<name>A0A443HML2_BYSSP</name>
<keyword evidence="1" id="KW-0479">Metal-binding</keyword>
<keyword evidence="4" id="KW-0804">Transcription</keyword>
<evidence type="ECO:0000256" key="3">
    <source>
        <dbReference type="ARBA" id="ARBA00023125"/>
    </source>
</evidence>
<dbReference type="CDD" id="cd12148">
    <property type="entry name" value="fungal_TF_MHR"/>
    <property type="match status" value="1"/>
</dbReference>
<evidence type="ECO:0000259" key="7">
    <source>
        <dbReference type="PROSITE" id="PS50048"/>
    </source>
</evidence>
<dbReference type="PROSITE" id="PS50048">
    <property type="entry name" value="ZN2_CY6_FUNGAL_2"/>
    <property type="match status" value="1"/>
</dbReference>
<comment type="caution">
    <text evidence="8">The sequence shown here is derived from an EMBL/GenBank/DDBJ whole genome shotgun (WGS) entry which is preliminary data.</text>
</comment>
<evidence type="ECO:0000313" key="8">
    <source>
        <dbReference type="EMBL" id="RWQ93010.1"/>
    </source>
</evidence>
<dbReference type="PROSITE" id="PS00463">
    <property type="entry name" value="ZN2_CY6_FUNGAL_1"/>
    <property type="match status" value="1"/>
</dbReference>
<evidence type="ECO:0000256" key="6">
    <source>
        <dbReference type="SAM" id="MobiDB-lite"/>
    </source>
</evidence>
<reference evidence="8 9" key="1">
    <citation type="journal article" date="2018" name="Front. Microbiol.">
        <title>Genomic and genetic insights into a cosmopolitan fungus, Paecilomyces variotii (Eurotiales).</title>
        <authorList>
            <person name="Urquhart A.S."/>
            <person name="Mondo S.J."/>
            <person name="Makela M.R."/>
            <person name="Hane J.K."/>
            <person name="Wiebenga A."/>
            <person name="He G."/>
            <person name="Mihaltcheva S."/>
            <person name="Pangilinan J."/>
            <person name="Lipzen A."/>
            <person name="Barry K."/>
            <person name="de Vries R.P."/>
            <person name="Grigoriev I.V."/>
            <person name="Idnurm A."/>
        </authorList>
    </citation>
    <scope>NUCLEOTIDE SEQUENCE [LARGE SCALE GENOMIC DNA]</scope>
    <source>
        <strain evidence="8 9">CBS 101075</strain>
    </source>
</reference>
<dbReference type="RefSeq" id="XP_028482655.1">
    <property type="nucleotide sequence ID" value="XM_028631305.1"/>
</dbReference>
<dbReference type="PANTHER" id="PTHR47256:SF9">
    <property type="entry name" value="ZN(II)2CYS6 TRANSCRIPTION FACTOR (EUROFUNG)"/>
    <property type="match status" value="1"/>
</dbReference>
<dbReference type="Proteomes" id="UP000283841">
    <property type="component" value="Unassembled WGS sequence"/>
</dbReference>
<dbReference type="SMART" id="SM00066">
    <property type="entry name" value="GAL4"/>
    <property type="match status" value="1"/>
</dbReference>
<dbReference type="InterPro" id="IPR053187">
    <property type="entry name" value="Notoamide_regulator"/>
</dbReference>
<keyword evidence="2" id="KW-0805">Transcription regulation</keyword>
<dbReference type="AlphaFoldDB" id="A0A443HML2"/>
<keyword evidence="9" id="KW-1185">Reference proteome</keyword>
<gene>
    <name evidence="8" type="ORF">C8Q69DRAFT_477096</name>
</gene>
<accession>A0A443HML2</accession>
<dbReference type="PANTHER" id="PTHR47256">
    <property type="entry name" value="ZN(II)2CYS6 TRANSCRIPTION FACTOR (EUROFUNG)-RELATED"/>
    <property type="match status" value="1"/>
</dbReference>
<evidence type="ECO:0000256" key="5">
    <source>
        <dbReference type="ARBA" id="ARBA00023242"/>
    </source>
</evidence>
<dbReference type="VEuPathDB" id="FungiDB:C8Q69DRAFT_477096"/>
<evidence type="ECO:0000256" key="2">
    <source>
        <dbReference type="ARBA" id="ARBA00023015"/>
    </source>
</evidence>
<sequence length="705" mass="79810">MTDPSQYRPIAPGPTPDGSPPGDSRGISPAPWKKRVSTACLACKRSKRKCSGVPPCDNCRALNRECIFDESLDQRRRVAVKRTAEELNYHRDMLNDLFKVIRSANHSSAQQLLDIIRNDATPEEIRIYIDETLAKLQGGENDTATKDTTNKLKDIRRMVNLQGPSPSFRRKVMDVHFLCDTPPMRVPAKPWTTVTDDDEIVSHLVSLYFTWDYPFYAFLDSEVFVKHMAIGDIHSEFCTPFLVNALLANACHYSEFSEAYAVPGDVMTKGADYLREAERLYEEQKDKATLATLQGTLLLYSKYSLFGDDDLGYLMLNRAVSIAKDLGYISDTDDGTVSLEGRSQDYINSTVRTVWGLYQIDTVSHIGFLRPNRISHVRLERPRRLTQSEDNAVWIPYPTHRSTRGAYYNLYFDEACSLSQIAQDLSRSLFSDTENPAPVPGRQEIANRLYERLTKWKSELPDVFNPEKNPAPHMLLLNARYYTTLINLFMCLDSRECSAKCSTGSSPPTPPGSPEGRPEEIKLHCAREIASLMRIHRREFSMSRSHAFALYAINMALYVLLDQPAGKFDILDQDFLSLASAFNIIASRSILGRNMFHIFRQSVRSKEQGAKARSSDAVPEELKQLFSENLDSDKWDDYASGLEKLNEDSRYPSIGADHGEVDPRKLQHYEGFGLCDMLERYESLSLGRDDTRNAKSRGVSGVDGL</sequence>
<organism evidence="8 9">
    <name type="scientific">Byssochlamys spectabilis</name>
    <name type="common">Paecilomyces variotii</name>
    <dbReference type="NCBI Taxonomy" id="264951"/>
    <lineage>
        <taxon>Eukaryota</taxon>
        <taxon>Fungi</taxon>
        <taxon>Dikarya</taxon>
        <taxon>Ascomycota</taxon>
        <taxon>Pezizomycotina</taxon>
        <taxon>Eurotiomycetes</taxon>
        <taxon>Eurotiomycetidae</taxon>
        <taxon>Eurotiales</taxon>
        <taxon>Thermoascaceae</taxon>
        <taxon>Paecilomyces</taxon>
    </lineage>
</organism>
<dbReference type="GO" id="GO:0008270">
    <property type="term" value="F:zinc ion binding"/>
    <property type="evidence" value="ECO:0007669"/>
    <property type="project" value="InterPro"/>
</dbReference>
<dbReference type="GO" id="GO:0003677">
    <property type="term" value="F:DNA binding"/>
    <property type="evidence" value="ECO:0007669"/>
    <property type="project" value="UniProtKB-KW"/>
</dbReference>
<feature type="compositionally biased region" description="Low complexity" evidence="6">
    <location>
        <begin position="20"/>
        <end position="29"/>
    </location>
</feature>
<dbReference type="GO" id="GO:0000981">
    <property type="term" value="F:DNA-binding transcription factor activity, RNA polymerase II-specific"/>
    <property type="evidence" value="ECO:0007669"/>
    <property type="project" value="InterPro"/>
</dbReference>
<proteinExistence type="predicted"/>
<dbReference type="SUPFAM" id="SSF57701">
    <property type="entry name" value="Zn2/Cys6 DNA-binding domain"/>
    <property type="match status" value="1"/>
</dbReference>
<dbReference type="GO" id="GO:0006351">
    <property type="term" value="P:DNA-templated transcription"/>
    <property type="evidence" value="ECO:0007669"/>
    <property type="project" value="InterPro"/>
</dbReference>
<feature type="region of interest" description="Disordered" evidence="6">
    <location>
        <begin position="1"/>
        <end position="31"/>
    </location>
</feature>